<organism evidence="2 3">
    <name type="scientific">Chaetomium fimeti</name>
    <dbReference type="NCBI Taxonomy" id="1854472"/>
    <lineage>
        <taxon>Eukaryota</taxon>
        <taxon>Fungi</taxon>
        <taxon>Dikarya</taxon>
        <taxon>Ascomycota</taxon>
        <taxon>Pezizomycotina</taxon>
        <taxon>Sordariomycetes</taxon>
        <taxon>Sordariomycetidae</taxon>
        <taxon>Sordariales</taxon>
        <taxon>Chaetomiaceae</taxon>
        <taxon>Chaetomium</taxon>
    </lineage>
</organism>
<keyword evidence="3" id="KW-1185">Reference proteome</keyword>
<name>A0AAE0HCI6_9PEZI</name>
<proteinExistence type="predicted"/>
<gene>
    <name evidence="2" type="ORF">B0H64DRAFT_177935</name>
</gene>
<dbReference type="GeneID" id="87835823"/>
<sequence length="301" mass="33237">MGEDGHSLRFNRSGSVGPFPGKSEQCQGFSRQPGNQLSKSVKTAQVQISSFTLPPAARGNLQQRRNADVTAPSWVFPAAQEISPAWRAFASHGLEPSSRGKQGDRAIGPDEMAVHRILSAAPLSRLVLAPLIPLPPLNLHSCLQYGFAEKFLPVRPNKCRQTWGGMAEHLWQNHADSSSLIFRSYRPLRIGHRAFDGTGRDANVGPKQALPWRIVRRGSSSMFSCRWVIGLHIIFVSKRERARVIAAGGVVDLNGSPSRRARPWFRMAAKAGDWSLVPRPLPSSSQTHIRLHRRDAAIVPF</sequence>
<accession>A0AAE0HCI6</accession>
<comment type="caution">
    <text evidence="2">The sequence shown here is derived from an EMBL/GenBank/DDBJ whole genome shotgun (WGS) entry which is preliminary data.</text>
</comment>
<dbReference type="RefSeq" id="XP_062657524.1">
    <property type="nucleotide sequence ID" value="XM_062798875.1"/>
</dbReference>
<dbReference type="Proteomes" id="UP001278766">
    <property type="component" value="Unassembled WGS sequence"/>
</dbReference>
<protein>
    <submittedName>
        <fullName evidence="2">Uncharacterized protein</fullName>
    </submittedName>
</protein>
<dbReference type="AlphaFoldDB" id="A0AAE0HCI6"/>
<dbReference type="EMBL" id="JAUEPN010000005">
    <property type="protein sequence ID" value="KAK3294010.1"/>
    <property type="molecule type" value="Genomic_DNA"/>
</dbReference>
<feature type="compositionally biased region" description="Polar residues" evidence="1">
    <location>
        <begin position="24"/>
        <end position="39"/>
    </location>
</feature>
<feature type="region of interest" description="Disordered" evidence="1">
    <location>
        <begin position="1"/>
        <end position="39"/>
    </location>
</feature>
<evidence type="ECO:0000313" key="3">
    <source>
        <dbReference type="Proteomes" id="UP001278766"/>
    </source>
</evidence>
<reference evidence="2" key="1">
    <citation type="journal article" date="2023" name="Mol. Phylogenet. Evol.">
        <title>Genome-scale phylogeny and comparative genomics of the fungal order Sordariales.</title>
        <authorList>
            <person name="Hensen N."/>
            <person name="Bonometti L."/>
            <person name="Westerberg I."/>
            <person name="Brannstrom I.O."/>
            <person name="Guillou S."/>
            <person name="Cros-Aarteil S."/>
            <person name="Calhoun S."/>
            <person name="Haridas S."/>
            <person name="Kuo A."/>
            <person name="Mondo S."/>
            <person name="Pangilinan J."/>
            <person name="Riley R."/>
            <person name="LaButti K."/>
            <person name="Andreopoulos B."/>
            <person name="Lipzen A."/>
            <person name="Chen C."/>
            <person name="Yan M."/>
            <person name="Daum C."/>
            <person name="Ng V."/>
            <person name="Clum A."/>
            <person name="Steindorff A."/>
            <person name="Ohm R.A."/>
            <person name="Martin F."/>
            <person name="Silar P."/>
            <person name="Natvig D.O."/>
            <person name="Lalanne C."/>
            <person name="Gautier V."/>
            <person name="Ament-Velasquez S.L."/>
            <person name="Kruys A."/>
            <person name="Hutchinson M.I."/>
            <person name="Powell A.J."/>
            <person name="Barry K."/>
            <person name="Miller A.N."/>
            <person name="Grigoriev I.V."/>
            <person name="Debuchy R."/>
            <person name="Gladieux P."/>
            <person name="Hiltunen Thoren M."/>
            <person name="Johannesson H."/>
        </authorList>
    </citation>
    <scope>NUCLEOTIDE SEQUENCE</scope>
    <source>
        <strain evidence="2">CBS 168.71</strain>
    </source>
</reference>
<evidence type="ECO:0000313" key="2">
    <source>
        <dbReference type="EMBL" id="KAK3294010.1"/>
    </source>
</evidence>
<reference evidence="2" key="2">
    <citation type="submission" date="2023-06" db="EMBL/GenBank/DDBJ databases">
        <authorList>
            <consortium name="Lawrence Berkeley National Laboratory"/>
            <person name="Haridas S."/>
            <person name="Hensen N."/>
            <person name="Bonometti L."/>
            <person name="Westerberg I."/>
            <person name="Brannstrom I.O."/>
            <person name="Guillou S."/>
            <person name="Cros-Aarteil S."/>
            <person name="Calhoun S."/>
            <person name="Kuo A."/>
            <person name="Mondo S."/>
            <person name="Pangilinan J."/>
            <person name="Riley R."/>
            <person name="Labutti K."/>
            <person name="Andreopoulos B."/>
            <person name="Lipzen A."/>
            <person name="Chen C."/>
            <person name="Yanf M."/>
            <person name="Daum C."/>
            <person name="Ng V."/>
            <person name="Clum A."/>
            <person name="Steindorff A."/>
            <person name="Ohm R."/>
            <person name="Martin F."/>
            <person name="Silar P."/>
            <person name="Natvig D."/>
            <person name="Lalanne C."/>
            <person name="Gautier V."/>
            <person name="Ament-Velasquez S.L."/>
            <person name="Kruys A."/>
            <person name="Hutchinson M.I."/>
            <person name="Powell A.J."/>
            <person name="Barry K."/>
            <person name="Miller A.N."/>
            <person name="Grigoriev I.V."/>
            <person name="Debuchy R."/>
            <person name="Gladieux P."/>
            <person name="Thoren M.H."/>
            <person name="Johannesson H."/>
        </authorList>
    </citation>
    <scope>NUCLEOTIDE SEQUENCE</scope>
    <source>
        <strain evidence="2">CBS 168.71</strain>
    </source>
</reference>
<evidence type="ECO:0000256" key="1">
    <source>
        <dbReference type="SAM" id="MobiDB-lite"/>
    </source>
</evidence>